<sequence length="273" mass="30708">MGYKLIVTDMDGTLLGNNHKVTDENKTALQKVIKSGINVTLATGRAFDSAKCNVDFLKEDMPIIACNGSLIREQNGNIIYSNKIDTRTCLNILDVLDKYDIYYQCNSIDSMLSKKIEGREDRLSVFLGSETEVIVKDDLREEIFKKDILKFVIIEEKNPSILDEIRKELRKVQGIKITSSWPNNIEVMNEGVDKGNAVKILAEKMNIDREDIIAFGDNYNDIEMIKFAGLGVAMGNAEELIKQEADYVTDTNQDSGVAKAIYKFIELKESLSS</sequence>
<reference evidence="3" key="1">
    <citation type="submission" date="2014-07" db="EMBL/GenBank/DDBJ databases">
        <authorList>
            <person name="Monot Marc"/>
        </authorList>
    </citation>
    <scope>NUCLEOTIDE SEQUENCE</scope>
    <source>
        <strain evidence="3">7032989</strain>
        <strain evidence="2">7032994</strain>
    </source>
</reference>
<dbReference type="GO" id="GO:0000287">
    <property type="term" value="F:magnesium ion binding"/>
    <property type="evidence" value="ECO:0007669"/>
    <property type="project" value="TreeGrafter"/>
</dbReference>
<dbReference type="SFLD" id="SFLDG01144">
    <property type="entry name" value="C2.B.4:_PGP_Like"/>
    <property type="match status" value="1"/>
</dbReference>
<dbReference type="EMBL" id="LK932505">
    <property type="protein sequence ID" value="CDS85284.1"/>
    <property type="molecule type" value="Genomic_DNA"/>
</dbReference>
<dbReference type="GO" id="GO:0016791">
    <property type="term" value="F:phosphatase activity"/>
    <property type="evidence" value="ECO:0007669"/>
    <property type="project" value="UniProtKB-ARBA"/>
</dbReference>
<dbReference type="EMBL" id="LK933116">
    <property type="protein sequence ID" value="CDT33600.1"/>
    <property type="molecule type" value="Genomic_DNA"/>
</dbReference>
<dbReference type="NCBIfam" id="TIGR01484">
    <property type="entry name" value="HAD-SF-IIB"/>
    <property type="match status" value="1"/>
</dbReference>
<dbReference type="Pfam" id="PF08282">
    <property type="entry name" value="Hydrolase_3"/>
    <property type="match status" value="1"/>
</dbReference>
<dbReference type="GO" id="GO:0005829">
    <property type="term" value="C:cytosol"/>
    <property type="evidence" value="ECO:0007669"/>
    <property type="project" value="TreeGrafter"/>
</dbReference>
<dbReference type="NCBIfam" id="TIGR00099">
    <property type="entry name" value="Cof-subfamily"/>
    <property type="match status" value="1"/>
</dbReference>
<name>A0A069AQA7_CLODI</name>
<dbReference type="PROSITE" id="PS01229">
    <property type="entry name" value="COF_2"/>
    <property type="match status" value="1"/>
</dbReference>
<organism evidence="3">
    <name type="scientific">Clostridioides difficile</name>
    <name type="common">Peptoclostridium difficile</name>
    <dbReference type="NCBI Taxonomy" id="1496"/>
    <lineage>
        <taxon>Bacteria</taxon>
        <taxon>Bacillati</taxon>
        <taxon>Bacillota</taxon>
        <taxon>Clostridia</taxon>
        <taxon>Peptostreptococcales</taxon>
        <taxon>Peptostreptococcaceae</taxon>
        <taxon>Clostridioides</taxon>
    </lineage>
</organism>
<dbReference type="EMBL" id="LK932407">
    <property type="protein sequence ID" value="CDS88764.1"/>
    <property type="molecule type" value="Genomic_DNA"/>
</dbReference>
<dbReference type="Gene3D" id="3.40.50.1000">
    <property type="entry name" value="HAD superfamily/HAD-like"/>
    <property type="match status" value="1"/>
</dbReference>
<dbReference type="SFLD" id="SFLDG01140">
    <property type="entry name" value="C2.B:_Phosphomannomutase_and_P"/>
    <property type="match status" value="1"/>
</dbReference>
<dbReference type="Gene3D" id="3.30.1240.10">
    <property type="match status" value="1"/>
</dbReference>
<dbReference type="CDD" id="cd07516">
    <property type="entry name" value="HAD_Pase"/>
    <property type="match status" value="1"/>
</dbReference>
<dbReference type="PANTHER" id="PTHR10000">
    <property type="entry name" value="PHOSPHOSERINE PHOSPHATASE"/>
    <property type="match status" value="1"/>
</dbReference>
<dbReference type="EC" id="3.1.3.-" evidence="3"/>
<evidence type="ECO:0000313" key="1">
    <source>
        <dbReference type="EMBL" id="CDS85284.1"/>
    </source>
</evidence>
<dbReference type="InterPro" id="IPR036412">
    <property type="entry name" value="HAD-like_sf"/>
</dbReference>
<dbReference type="InterPro" id="IPR023214">
    <property type="entry name" value="HAD_sf"/>
</dbReference>
<keyword evidence="3" id="KW-0378">Hydrolase</keyword>
<evidence type="ECO:0000313" key="2">
    <source>
        <dbReference type="EMBL" id="CDS88764.1"/>
    </source>
</evidence>
<accession>A0A069AQA7</accession>
<proteinExistence type="predicted"/>
<dbReference type="InterPro" id="IPR000150">
    <property type="entry name" value="Cof"/>
</dbReference>
<dbReference type="SUPFAM" id="SSF56784">
    <property type="entry name" value="HAD-like"/>
    <property type="match status" value="1"/>
</dbReference>
<dbReference type="PANTHER" id="PTHR10000:SF55">
    <property type="entry name" value="5-AMINO-6-(5-PHOSPHO-D-RIBITYLAMINO)URACIL PHOSPHATASE YCSE"/>
    <property type="match status" value="1"/>
</dbReference>
<evidence type="ECO:0000313" key="3">
    <source>
        <dbReference type="EMBL" id="CDT33600.1"/>
    </source>
</evidence>
<gene>
    <name evidence="3" type="ORF">BN1095_440025</name>
    <name evidence="1" type="ORF">BN1096_520201</name>
    <name evidence="2" type="ORF">BN1097_680202</name>
</gene>
<dbReference type="AlphaFoldDB" id="A0A069AQA7"/>
<protein>
    <submittedName>
        <fullName evidence="3">Putative hydrolase, HAD superfamily, IIB subfamily</fullName>
        <ecNumber evidence="3">3.1.3.-</ecNumber>
    </submittedName>
</protein>
<dbReference type="InterPro" id="IPR006379">
    <property type="entry name" value="HAD-SF_hydro_IIB"/>
</dbReference>
<dbReference type="SFLD" id="SFLDS00003">
    <property type="entry name" value="Haloacid_Dehalogenase"/>
    <property type="match status" value="1"/>
</dbReference>
<dbReference type="RefSeq" id="WP_021366870.1">
    <property type="nucleotide sequence ID" value="NZ_BBYB01000182.1"/>
</dbReference>